<dbReference type="AlphaFoldDB" id="N1WUV7"/>
<keyword evidence="5" id="KW-1185">Reference proteome</keyword>
<accession>N1WUV7</accession>
<dbReference type="OrthoDB" id="341834at2"/>
<dbReference type="Pfam" id="PF13426">
    <property type="entry name" value="PAS_9"/>
    <property type="match status" value="1"/>
</dbReference>
<proteinExistence type="predicted"/>
<dbReference type="InterPro" id="IPR001932">
    <property type="entry name" value="PPM-type_phosphatase-like_dom"/>
</dbReference>
<evidence type="ECO:0000313" key="4">
    <source>
        <dbReference type="EMBL" id="EMY79663.1"/>
    </source>
</evidence>
<dbReference type="RefSeq" id="WP_002993669.1">
    <property type="nucleotide sequence ID" value="NZ_AOHC02000007.1"/>
</dbReference>
<dbReference type="Gene3D" id="3.30.450.20">
    <property type="entry name" value="PAS domain"/>
    <property type="match status" value="1"/>
</dbReference>
<keyword evidence="1" id="KW-0378">Hydrolase</keyword>
<dbReference type="PANTHER" id="PTHR43156:SF2">
    <property type="entry name" value="STAGE II SPORULATION PROTEIN E"/>
    <property type="match status" value="1"/>
</dbReference>
<dbReference type="Proteomes" id="UP000012313">
    <property type="component" value="Unassembled WGS sequence"/>
</dbReference>
<evidence type="ECO:0000259" key="3">
    <source>
        <dbReference type="SMART" id="SM00331"/>
    </source>
</evidence>
<dbReference type="InterPro" id="IPR035965">
    <property type="entry name" value="PAS-like_dom_sf"/>
</dbReference>
<gene>
    <name evidence="4" type="ORF">LEP1GSC060_0033</name>
</gene>
<dbReference type="STRING" id="1218598.LEP1GSC060_0033"/>
<dbReference type="InterPro" id="IPR000014">
    <property type="entry name" value="PAS"/>
</dbReference>
<organism evidence="4 5">
    <name type="scientific">Leptospira weilii serovar Ranarum str. ICFT</name>
    <dbReference type="NCBI Taxonomy" id="1218598"/>
    <lineage>
        <taxon>Bacteria</taxon>
        <taxon>Pseudomonadati</taxon>
        <taxon>Spirochaetota</taxon>
        <taxon>Spirochaetia</taxon>
        <taxon>Leptospirales</taxon>
        <taxon>Leptospiraceae</taxon>
        <taxon>Leptospira</taxon>
    </lineage>
</organism>
<evidence type="ECO:0000256" key="1">
    <source>
        <dbReference type="ARBA" id="ARBA00022801"/>
    </source>
</evidence>
<dbReference type="InterPro" id="IPR052016">
    <property type="entry name" value="Bact_Sigma-Reg"/>
</dbReference>
<evidence type="ECO:0000313" key="5">
    <source>
        <dbReference type="Proteomes" id="UP000012313"/>
    </source>
</evidence>
<dbReference type="InterPro" id="IPR036457">
    <property type="entry name" value="PPM-type-like_dom_sf"/>
</dbReference>
<dbReference type="CDD" id="cd00130">
    <property type="entry name" value="PAS"/>
    <property type="match status" value="1"/>
</dbReference>
<protein>
    <submittedName>
        <fullName evidence="4">Stage II sporulation protein E</fullName>
    </submittedName>
</protein>
<feature type="domain" description="PPM-type phosphatase" evidence="3">
    <location>
        <begin position="192"/>
        <end position="408"/>
    </location>
</feature>
<dbReference type="EMBL" id="AOHC02000007">
    <property type="protein sequence ID" value="EMY79663.1"/>
    <property type="molecule type" value="Genomic_DNA"/>
</dbReference>
<sequence>MTGSKRSKNYDPEERYSILLIDAIVSLDKNFRVILANPAAEKTFGYLVSIGNSVEHLFPFSIRNRFIRILKNVAELPDKKRQKPFGPIRLIREDGRMLVSEISVSVTGPEEDHQYHVIIRNISEQHRILMELKRANETLKKMDREKEELLEKLEEKVRQRSRLLAGYYKGIKEELSLAKKLQTEILPDNPSIPGIQIHSAYLPMMEVGGDLYDLFEIRPGVLRVFLADATGHGIQAALLTMTLKGILESIKKKDTDPGSILTEFNHEYCKNFGNIGMFFSCFLADIDTVSKKIVYSSGGHPPQFFLSEDLVLGLDRTGSLLGLDLNNQYGIFKLSYGYGDRLFLFTDGIYEEFNSDKQQFGELAVQDILAKKFSEPMEETIPAILQSLIDHLGPQKIQDDITAILIALNPSDL</sequence>
<comment type="caution">
    <text evidence="4">The sequence shown here is derived from an EMBL/GenBank/DDBJ whole genome shotgun (WGS) entry which is preliminary data.</text>
</comment>
<evidence type="ECO:0000256" key="2">
    <source>
        <dbReference type="SAM" id="Coils"/>
    </source>
</evidence>
<dbReference type="SMART" id="SM00331">
    <property type="entry name" value="PP2C_SIG"/>
    <property type="match status" value="1"/>
</dbReference>
<dbReference type="SUPFAM" id="SSF55785">
    <property type="entry name" value="PYP-like sensor domain (PAS domain)"/>
    <property type="match status" value="1"/>
</dbReference>
<dbReference type="Pfam" id="PF07228">
    <property type="entry name" value="SpoIIE"/>
    <property type="match status" value="1"/>
</dbReference>
<dbReference type="NCBIfam" id="TIGR00229">
    <property type="entry name" value="sensory_box"/>
    <property type="match status" value="1"/>
</dbReference>
<dbReference type="Gene3D" id="3.60.40.10">
    <property type="entry name" value="PPM-type phosphatase domain"/>
    <property type="match status" value="1"/>
</dbReference>
<keyword evidence="2" id="KW-0175">Coiled coil</keyword>
<dbReference type="GO" id="GO:0016791">
    <property type="term" value="F:phosphatase activity"/>
    <property type="evidence" value="ECO:0007669"/>
    <property type="project" value="TreeGrafter"/>
</dbReference>
<name>N1WUV7_9LEPT</name>
<feature type="coiled-coil region" evidence="2">
    <location>
        <begin position="132"/>
        <end position="159"/>
    </location>
</feature>
<dbReference type="SUPFAM" id="SSF81606">
    <property type="entry name" value="PP2C-like"/>
    <property type="match status" value="1"/>
</dbReference>
<reference evidence="4" key="1">
    <citation type="submission" date="2013-03" db="EMBL/GenBank/DDBJ databases">
        <authorList>
            <person name="Harkins D.M."/>
            <person name="Durkin A.S."/>
            <person name="Brinkac L.M."/>
            <person name="Haft D.H."/>
            <person name="Selengut J.D."/>
            <person name="Sanka R."/>
            <person name="DePew J."/>
            <person name="Purushe J."/>
            <person name="Hartskeerl R.A."/>
            <person name="Ahmed A."/>
            <person name="van der Linden H."/>
            <person name="Goris M.G.A."/>
            <person name="Vinetz J.M."/>
            <person name="Sutton G.G."/>
            <person name="Nierman W.C."/>
            <person name="Fouts D.E."/>
        </authorList>
    </citation>
    <scope>NUCLEOTIDE SEQUENCE [LARGE SCALE GENOMIC DNA]</scope>
    <source>
        <strain evidence="4">ICFT</strain>
    </source>
</reference>
<dbReference type="PANTHER" id="PTHR43156">
    <property type="entry name" value="STAGE II SPORULATION PROTEIN E-RELATED"/>
    <property type="match status" value="1"/>
</dbReference>